<dbReference type="PRINTS" id="PR00039">
    <property type="entry name" value="HTHLYSR"/>
</dbReference>
<keyword evidence="3" id="KW-0238">DNA-binding</keyword>
<dbReference type="SUPFAM" id="SSF53850">
    <property type="entry name" value="Periplasmic binding protein-like II"/>
    <property type="match status" value="1"/>
</dbReference>
<dbReference type="PROSITE" id="PS50931">
    <property type="entry name" value="HTH_LYSR"/>
    <property type="match status" value="1"/>
</dbReference>
<keyword evidence="7" id="KW-1185">Reference proteome</keyword>
<dbReference type="FunFam" id="1.10.10.10:FF:000001">
    <property type="entry name" value="LysR family transcriptional regulator"/>
    <property type="match status" value="1"/>
</dbReference>
<dbReference type="InterPro" id="IPR036388">
    <property type="entry name" value="WH-like_DNA-bd_sf"/>
</dbReference>
<dbReference type="KEGG" id="hdi:HDIA_1239"/>
<dbReference type="Gene3D" id="3.40.190.290">
    <property type="match status" value="1"/>
</dbReference>
<dbReference type="AlphaFoldDB" id="A0A2C9D3D6"/>
<keyword evidence="2" id="KW-0805">Transcription regulation</keyword>
<dbReference type="EMBL" id="LT960614">
    <property type="protein sequence ID" value="SON54780.1"/>
    <property type="molecule type" value="Genomic_DNA"/>
</dbReference>
<dbReference type="CDD" id="cd08420">
    <property type="entry name" value="PBP2_CysL_like"/>
    <property type="match status" value="1"/>
</dbReference>
<feature type="domain" description="HTH lysR-type" evidence="5">
    <location>
        <begin position="1"/>
        <end position="58"/>
    </location>
</feature>
<dbReference type="InterPro" id="IPR000847">
    <property type="entry name" value="LysR_HTH_N"/>
</dbReference>
<evidence type="ECO:0000313" key="6">
    <source>
        <dbReference type="EMBL" id="SON54780.1"/>
    </source>
</evidence>
<dbReference type="Proteomes" id="UP000223606">
    <property type="component" value="Chromosome 1"/>
</dbReference>
<evidence type="ECO:0000313" key="7">
    <source>
        <dbReference type="Proteomes" id="UP000223606"/>
    </source>
</evidence>
<evidence type="ECO:0000259" key="5">
    <source>
        <dbReference type="PROSITE" id="PS50931"/>
    </source>
</evidence>
<dbReference type="Pfam" id="PF03466">
    <property type="entry name" value="LysR_substrate"/>
    <property type="match status" value="1"/>
</dbReference>
<comment type="similarity">
    <text evidence="1">Belongs to the LysR transcriptional regulatory family.</text>
</comment>
<proteinExistence type="inferred from homology"/>
<evidence type="ECO:0000256" key="4">
    <source>
        <dbReference type="ARBA" id="ARBA00023163"/>
    </source>
</evidence>
<name>A0A2C9D3D6_9HYPH</name>
<dbReference type="GO" id="GO:0003700">
    <property type="term" value="F:DNA-binding transcription factor activity"/>
    <property type="evidence" value="ECO:0007669"/>
    <property type="project" value="InterPro"/>
</dbReference>
<dbReference type="Gene3D" id="1.10.10.10">
    <property type="entry name" value="Winged helix-like DNA-binding domain superfamily/Winged helix DNA-binding domain"/>
    <property type="match status" value="1"/>
</dbReference>
<organism evidence="6 7">
    <name type="scientific">Hartmannibacter diazotrophicus</name>
    <dbReference type="NCBI Taxonomy" id="1482074"/>
    <lineage>
        <taxon>Bacteria</taxon>
        <taxon>Pseudomonadati</taxon>
        <taxon>Pseudomonadota</taxon>
        <taxon>Alphaproteobacteria</taxon>
        <taxon>Hyphomicrobiales</taxon>
        <taxon>Pleomorphomonadaceae</taxon>
        <taxon>Hartmannibacter</taxon>
    </lineage>
</organism>
<accession>A0A2C9D3D6</accession>
<dbReference type="InterPro" id="IPR036390">
    <property type="entry name" value="WH_DNA-bd_sf"/>
</dbReference>
<dbReference type="OrthoDB" id="9808620at2"/>
<gene>
    <name evidence="6" type="primary">cmpR_3</name>
    <name evidence="6" type="ORF">HDIA_1239</name>
</gene>
<dbReference type="PANTHER" id="PTHR30126:SF39">
    <property type="entry name" value="HTH-TYPE TRANSCRIPTIONAL REGULATOR CYSL"/>
    <property type="match status" value="1"/>
</dbReference>
<dbReference type="Pfam" id="PF00126">
    <property type="entry name" value="HTH_1"/>
    <property type="match status" value="1"/>
</dbReference>
<keyword evidence="4" id="KW-0804">Transcription</keyword>
<protein>
    <submittedName>
        <fullName evidence="6">HTH-type transcriptional activator CmpR</fullName>
    </submittedName>
</protein>
<dbReference type="InterPro" id="IPR005119">
    <property type="entry name" value="LysR_subst-bd"/>
</dbReference>
<dbReference type="GO" id="GO:0000976">
    <property type="term" value="F:transcription cis-regulatory region binding"/>
    <property type="evidence" value="ECO:0007669"/>
    <property type="project" value="TreeGrafter"/>
</dbReference>
<dbReference type="PANTHER" id="PTHR30126">
    <property type="entry name" value="HTH-TYPE TRANSCRIPTIONAL REGULATOR"/>
    <property type="match status" value="1"/>
</dbReference>
<evidence type="ECO:0000256" key="3">
    <source>
        <dbReference type="ARBA" id="ARBA00023125"/>
    </source>
</evidence>
<reference evidence="7" key="1">
    <citation type="submission" date="2017-09" db="EMBL/GenBank/DDBJ databases">
        <title>Genome sequence of Nannocystis excedens DSM 71.</title>
        <authorList>
            <person name="Blom J."/>
        </authorList>
    </citation>
    <scope>NUCLEOTIDE SEQUENCE [LARGE SCALE GENOMIC DNA]</scope>
    <source>
        <strain evidence="7">type strain: E19</strain>
    </source>
</reference>
<dbReference type="SUPFAM" id="SSF46785">
    <property type="entry name" value="Winged helix' DNA-binding domain"/>
    <property type="match status" value="1"/>
</dbReference>
<evidence type="ECO:0000256" key="1">
    <source>
        <dbReference type="ARBA" id="ARBA00009437"/>
    </source>
</evidence>
<sequence length="300" mass="32026">MTLEQLRIFLVVAERLHVTRAAEALHLTQSAVSASIAALEERHGVKLFDRIGRRIALTEAGRLFVPEARATLARAEAATLVLEDLGGQVMGHLRIHASQTVASYWLPPRLVRFHEQFPRVAISLSVGNTADVARAVTEGAADVGVVEGLVAQPDLDITAVGHDDLVLVVGKAHDWAERSTPIKAAEFGRTAWILRERGSGTRAAFQAILAEKGLALADLEVTLELPSNEAVLAAVAAGRCATVASHLAADPAIAAGSVIALAPDLGRRTFSALSHRERYRTGAVRQFLACLENPEKCLAK</sequence>
<dbReference type="RefSeq" id="WP_099555349.1">
    <property type="nucleotide sequence ID" value="NZ_LT960614.1"/>
</dbReference>
<evidence type="ECO:0000256" key="2">
    <source>
        <dbReference type="ARBA" id="ARBA00023015"/>
    </source>
</evidence>